<dbReference type="AlphaFoldDB" id="A0AAE0KKW5"/>
<accession>A0AAE0KKW5</accession>
<sequence length="688" mass="77181">MPTLRLGDLLTIRQQWAFRHANREVKDGIEKYAAQQRSQEYGIMATGLGLPLPIPDLPARLGDDDDVPLLPLHRPKEGRNDEEDSGEDSDEHEDEDEEKPKEGSGEPKKKVAIIGAGVSGLFLGLLIDYLNASVKGFDLEYDIFEAATSDRAQPREPCRTSRLLRRGRNEPTRFPNNPVMRRVFNLFEYLSMTTSPPSALKLEENPANGQLIKYTMANMDARGRNQNEPFCFNGVSKWGSYTDIASDAPGSDAFGFNQTNDPKGPQIPAEILAKNPGDPLKHDAETNGSSGWHKLMYYDKYRSDYRQRCYSNDDPLLPQFNAETINYLETMNGGTDWYDQAFSETVLESLDYDYYSKHPERQLPIRMEQPLERKPKYSSPVASISEKPNQPLHYSGVFNSTTLGALRRIDTTNANLPNGTKMALRTLAYGQSCKIGIKFSNPWWIYKLPPNQQIKSSGLGHSDLHIRTVVYSSYYQRGVTLEHEPAVLLVSYTWQQDAARRGALISRESPGGDDPTLKPLQIRELARLHASDEMSEDDLHRLISHSYMNHYSYNWNADPNQAGAFAFFRPQQFSTLWPKIITPAGDLVIVDEAASPHHAWVVGNIESAVQGLYSWLFSRLGDVPGAAAATRQIELGDPTREGSIPFVGLPGYLPVLHARWVGMFANLRREAFEESERDAAAAPAAKKA</sequence>
<dbReference type="SUPFAM" id="SSF51905">
    <property type="entry name" value="FAD/NAD(P)-binding domain"/>
    <property type="match status" value="1"/>
</dbReference>
<dbReference type="GO" id="GO:0016491">
    <property type="term" value="F:oxidoreductase activity"/>
    <property type="evidence" value="ECO:0007669"/>
    <property type="project" value="InterPro"/>
</dbReference>
<protein>
    <recommendedName>
        <fullName evidence="2">Amine oxidase domain-containing protein</fullName>
    </recommendedName>
</protein>
<dbReference type="InterPro" id="IPR002937">
    <property type="entry name" value="Amino_oxidase"/>
</dbReference>
<feature type="domain" description="Amine oxidase" evidence="2">
    <location>
        <begin position="401"/>
        <end position="596"/>
    </location>
</feature>
<feature type="compositionally biased region" description="Basic and acidic residues" evidence="1">
    <location>
        <begin position="98"/>
        <end position="108"/>
    </location>
</feature>
<feature type="compositionally biased region" description="Acidic residues" evidence="1">
    <location>
        <begin position="80"/>
        <end position="97"/>
    </location>
</feature>
<dbReference type="EMBL" id="JAULSW010000006">
    <property type="protein sequence ID" value="KAK3377971.1"/>
    <property type="molecule type" value="Genomic_DNA"/>
</dbReference>
<dbReference type="Gene3D" id="3.90.660.10">
    <property type="match status" value="1"/>
</dbReference>
<evidence type="ECO:0000256" key="1">
    <source>
        <dbReference type="SAM" id="MobiDB-lite"/>
    </source>
</evidence>
<evidence type="ECO:0000259" key="2">
    <source>
        <dbReference type="Pfam" id="PF01593"/>
    </source>
</evidence>
<dbReference type="Pfam" id="PF01593">
    <property type="entry name" value="Amino_oxidase"/>
    <property type="match status" value="1"/>
</dbReference>
<evidence type="ECO:0000313" key="3">
    <source>
        <dbReference type="EMBL" id="KAK3377971.1"/>
    </source>
</evidence>
<feature type="region of interest" description="Disordered" evidence="1">
    <location>
        <begin position="60"/>
        <end position="108"/>
    </location>
</feature>
<organism evidence="3 4">
    <name type="scientific">Podospora didyma</name>
    <dbReference type="NCBI Taxonomy" id="330526"/>
    <lineage>
        <taxon>Eukaryota</taxon>
        <taxon>Fungi</taxon>
        <taxon>Dikarya</taxon>
        <taxon>Ascomycota</taxon>
        <taxon>Pezizomycotina</taxon>
        <taxon>Sordariomycetes</taxon>
        <taxon>Sordariomycetidae</taxon>
        <taxon>Sordariales</taxon>
        <taxon>Podosporaceae</taxon>
        <taxon>Podospora</taxon>
    </lineage>
</organism>
<reference evidence="3" key="1">
    <citation type="journal article" date="2023" name="Mol. Phylogenet. Evol.">
        <title>Genome-scale phylogeny and comparative genomics of the fungal order Sordariales.</title>
        <authorList>
            <person name="Hensen N."/>
            <person name="Bonometti L."/>
            <person name="Westerberg I."/>
            <person name="Brannstrom I.O."/>
            <person name="Guillou S."/>
            <person name="Cros-Aarteil S."/>
            <person name="Calhoun S."/>
            <person name="Haridas S."/>
            <person name="Kuo A."/>
            <person name="Mondo S."/>
            <person name="Pangilinan J."/>
            <person name="Riley R."/>
            <person name="LaButti K."/>
            <person name="Andreopoulos B."/>
            <person name="Lipzen A."/>
            <person name="Chen C."/>
            <person name="Yan M."/>
            <person name="Daum C."/>
            <person name="Ng V."/>
            <person name="Clum A."/>
            <person name="Steindorff A."/>
            <person name="Ohm R.A."/>
            <person name="Martin F."/>
            <person name="Silar P."/>
            <person name="Natvig D.O."/>
            <person name="Lalanne C."/>
            <person name="Gautier V."/>
            <person name="Ament-Velasquez S.L."/>
            <person name="Kruys A."/>
            <person name="Hutchinson M.I."/>
            <person name="Powell A.J."/>
            <person name="Barry K."/>
            <person name="Miller A.N."/>
            <person name="Grigoriev I.V."/>
            <person name="Debuchy R."/>
            <person name="Gladieux P."/>
            <person name="Hiltunen Thoren M."/>
            <person name="Johannesson H."/>
        </authorList>
    </citation>
    <scope>NUCLEOTIDE SEQUENCE</scope>
    <source>
        <strain evidence="3">CBS 232.78</strain>
    </source>
</reference>
<proteinExistence type="predicted"/>
<reference evidence="3" key="2">
    <citation type="submission" date="2023-06" db="EMBL/GenBank/DDBJ databases">
        <authorList>
            <consortium name="Lawrence Berkeley National Laboratory"/>
            <person name="Haridas S."/>
            <person name="Hensen N."/>
            <person name="Bonometti L."/>
            <person name="Westerberg I."/>
            <person name="Brannstrom I.O."/>
            <person name="Guillou S."/>
            <person name="Cros-Aarteil S."/>
            <person name="Calhoun S."/>
            <person name="Kuo A."/>
            <person name="Mondo S."/>
            <person name="Pangilinan J."/>
            <person name="Riley R."/>
            <person name="LaButti K."/>
            <person name="Andreopoulos B."/>
            <person name="Lipzen A."/>
            <person name="Chen C."/>
            <person name="Yanf M."/>
            <person name="Daum C."/>
            <person name="Ng V."/>
            <person name="Clum A."/>
            <person name="Steindorff A."/>
            <person name="Ohm R."/>
            <person name="Martin F."/>
            <person name="Silar P."/>
            <person name="Natvig D."/>
            <person name="Lalanne C."/>
            <person name="Gautier V."/>
            <person name="Ament-velasquez S.L."/>
            <person name="Kruys A."/>
            <person name="Hutchinson M.I."/>
            <person name="Powell A.J."/>
            <person name="Barry K."/>
            <person name="Miller A.N."/>
            <person name="Grigoriev I.V."/>
            <person name="Debuchy R."/>
            <person name="Gladieux P."/>
            <person name="Thoren M.H."/>
            <person name="Johannesson H."/>
        </authorList>
    </citation>
    <scope>NUCLEOTIDE SEQUENCE</scope>
    <source>
        <strain evidence="3">CBS 232.78</strain>
    </source>
</reference>
<keyword evidence="4" id="KW-1185">Reference proteome</keyword>
<evidence type="ECO:0000313" key="4">
    <source>
        <dbReference type="Proteomes" id="UP001285441"/>
    </source>
</evidence>
<gene>
    <name evidence="3" type="ORF">B0H63DRAFT_451800</name>
</gene>
<name>A0AAE0KKW5_9PEZI</name>
<dbReference type="Proteomes" id="UP001285441">
    <property type="component" value="Unassembled WGS sequence"/>
</dbReference>
<dbReference type="SUPFAM" id="SSF54373">
    <property type="entry name" value="FAD-linked reductases, C-terminal domain"/>
    <property type="match status" value="1"/>
</dbReference>
<dbReference type="InterPro" id="IPR036188">
    <property type="entry name" value="FAD/NAD-bd_sf"/>
</dbReference>
<comment type="caution">
    <text evidence="3">The sequence shown here is derived from an EMBL/GenBank/DDBJ whole genome shotgun (WGS) entry which is preliminary data.</text>
</comment>